<reference evidence="1" key="1">
    <citation type="submission" date="2012-05" db="EMBL/GenBank/DDBJ databases">
        <authorList>
            <person name="Krishnakumar V."/>
            <person name="Cheung F."/>
            <person name="Xiao Y."/>
            <person name="Chan A."/>
            <person name="Moskal W.A."/>
            <person name="Town C.D."/>
        </authorList>
    </citation>
    <scope>NUCLEOTIDE SEQUENCE</scope>
</reference>
<name>I3SQ80_MEDTR</name>
<organism evidence="1">
    <name type="scientific">Medicago truncatula</name>
    <name type="common">Barrel medic</name>
    <name type="synonym">Medicago tribuloides</name>
    <dbReference type="NCBI Taxonomy" id="3880"/>
    <lineage>
        <taxon>Eukaryota</taxon>
        <taxon>Viridiplantae</taxon>
        <taxon>Streptophyta</taxon>
        <taxon>Embryophyta</taxon>
        <taxon>Tracheophyta</taxon>
        <taxon>Spermatophyta</taxon>
        <taxon>Magnoliopsida</taxon>
        <taxon>eudicotyledons</taxon>
        <taxon>Gunneridae</taxon>
        <taxon>Pentapetalae</taxon>
        <taxon>rosids</taxon>
        <taxon>fabids</taxon>
        <taxon>Fabales</taxon>
        <taxon>Fabaceae</taxon>
        <taxon>Papilionoideae</taxon>
        <taxon>50 kb inversion clade</taxon>
        <taxon>NPAAA clade</taxon>
        <taxon>Hologalegina</taxon>
        <taxon>IRL clade</taxon>
        <taxon>Trifolieae</taxon>
        <taxon>Medicago</taxon>
    </lineage>
</organism>
<evidence type="ECO:0000313" key="1">
    <source>
        <dbReference type="EMBL" id="AFK42422.1"/>
    </source>
</evidence>
<accession>I3SQ80</accession>
<dbReference type="AlphaFoldDB" id="I3SQ80"/>
<protein>
    <submittedName>
        <fullName evidence="1">Uncharacterized protein</fullName>
    </submittedName>
</protein>
<proteinExistence type="evidence at transcript level"/>
<dbReference type="EMBL" id="BT142628">
    <property type="protein sequence ID" value="AFK42422.1"/>
    <property type="molecule type" value="mRNA"/>
</dbReference>
<sequence>MITIKNFDGNIISIFNILSQLHLSKTSFTNCFSHHVLPNSSTRSWWYLITHHVQQFHKINVQNKHLYLQLSFVT</sequence>